<gene>
    <name evidence="2" type="ORF">KZC48_02125</name>
</gene>
<name>A0ABT8FPE8_9MICO</name>
<evidence type="ECO:0000313" key="2">
    <source>
        <dbReference type="EMBL" id="MDN4463203.1"/>
    </source>
</evidence>
<organism evidence="2 3">
    <name type="scientific">Microbacterium aurantiacum</name>
    <dbReference type="NCBI Taxonomy" id="162393"/>
    <lineage>
        <taxon>Bacteria</taxon>
        <taxon>Bacillati</taxon>
        <taxon>Actinomycetota</taxon>
        <taxon>Actinomycetes</taxon>
        <taxon>Micrococcales</taxon>
        <taxon>Microbacteriaceae</taxon>
        <taxon>Microbacterium</taxon>
    </lineage>
</organism>
<dbReference type="Gene3D" id="3.10.290.30">
    <property type="entry name" value="MM3350-like"/>
    <property type="match status" value="1"/>
</dbReference>
<evidence type="ECO:0000259" key="1">
    <source>
        <dbReference type="Pfam" id="PF07929"/>
    </source>
</evidence>
<protein>
    <submittedName>
        <fullName evidence="2">Plasmid pRiA4b ORF-3 family protein</fullName>
    </submittedName>
</protein>
<dbReference type="PANTHER" id="PTHR41878">
    <property type="entry name" value="LEXA REPRESSOR-RELATED"/>
    <property type="match status" value="1"/>
</dbReference>
<dbReference type="InterPro" id="IPR012912">
    <property type="entry name" value="Plasmid_pRiA4b_Orf3-like"/>
</dbReference>
<dbReference type="Proteomes" id="UP001172731">
    <property type="component" value="Unassembled WGS sequence"/>
</dbReference>
<dbReference type="RefSeq" id="WP_301132207.1">
    <property type="nucleotide sequence ID" value="NZ_BAAAUQ010000002.1"/>
</dbReference>
<keyword evidence="3" id="KW-1185">Reference proteome</keyword>
<dbReference type="SUPFAM" id="SSF159941">
    <property type="entry name" value="MM3350-like"/>
    <property type="match status" value="1"/>
</dbReference>
<accession>A0ABT8FPE8</accession>
<feature type="domain" description="Plasmid pRiA4b Orf3-like" evidence="1">
    <location>
        <begin position="55"/>
        <end position="227"/>
    </location>
</feature>
<comment type="caution">
    <text evidence="2">The sequence shown here is derived from an EMBL/GenBank/DDBJ whole genome shotgun (WGS) entry which is preliminary data.</text>
</comment>
<dbReference type="EMBL" id="JAHWXI010000001">
    <property type="protein sequence ID" value="MDN4463203.1"/>
    <property type="molecule type" value="Genomic_DNA"/>
</dbReference>
<evidence type="ECO:0000313" key="3">
    <source>
        <dbReference type="Proteomes" id="UP001172731"/>
    </source>
</evidence>
<reference evidence="2" key="1">
    <citation type="submission" date="2021-06" db="EMBL/GenBank/DDBJ databases">
        <title>Genome-based taxonomic framework of Microbacterium strains isolated from marine environment, the description of four new species and reclassification of four preexisting species.</title>
        <authorList>
            <person name="Lee S.D."/>
            <person name="Kim S.-M."/>
            <person name="Byeon Y.-S."/>
            <person name="Yang H.L."/>
            <person name="Kim I.S."/>
        </authorList>
    </citation>
    <scope>NUCLEOTIDE SEQUENCE</scope>
    <source>
        <strain evidence="2">KACC 20510</strain>
    </source>
</reference>
<sequence length="503" mass="55171">MDEEEITRRFRELTAGMSAADLLDLAGALASSRVDATVNPPRPELRYPRRGDVAVFRVRVDIEGEKPPIWRRLDIRSAITLDTLHDVLQAAFGWTDSHLHRFALGGGVWDRDSQLFLCAYDIDDPDADDDGVPESEVRLDEVMAEPGDILRYVYDYGDAWQVTLRLENVVSADAEGAGTPPPIAHCLDGRRAAPPEDSRGADAATLAALQPDPARFDPAEVNELLGDVRFRLREAGVASETIATIDRLRFAAGFTPEGDIAPTDPLIEAAATALATPEPAVDSAEQEACLRAWTWFLHRAEGGGIPLTAAGYLKPADVADISQILPTSDAWLTKSTREIDHSFLLHFREALVRQGLLRKYKGRLLLTRIGASARRSPDRLWQALVDRWRGVVAGTRLVDGRAGSSDAAYTRAATVCVLLAVAAGETFSASWGDHRPGGLDHAARWLTLMGWRMEGDDLRGRDLYALPIRTVLENLWDGVRGRSDKGEMSGTARRFAREVLRGV</sequence>
<dbReference type="InterPro" id="IPR024047">
    <property type="entry name" value="MM3350-like_sf"/>
</dbReference>
<dbReference type="PANTHER" id="PTHR41878:SF1">
    <property type="entry name" value="TNPR PROTEIN"/>
    <property type="match status" value="1"/>
</dbReference>
<dbReference type="Pfam" id="PF07929">
    <property type="entry name" value="PRiA4_ORF3"/>
    <property type="match status" value="1"/>
</dbReference>
<proteinExistence type="predicted"/>